<feature type="disulfide bond" evidence="13">
    <location>
        <begin position="377"/>
        <end position="390"/>
    </location>
</feature>
<dbReference type="InterPro" id="IPR001156">
    <property type="entry name" value="Transferrin-like_dom"/>
</dbReference>
<evidence type="ECO:0000313" key="16">
    <source>
        <dbReference type="Ensembl" id="ENSACAP00000009871.3"/>
    </source>
</evidence>
<feature type="binding site" evidence="11">
    <location>
        <position position="144"/>
    </location>
    <ligand>
        <name>hydrogencarbonate</name>
        <dbReference type="ChEBI" id="CHEBI:17544"/>
        <label>1</label>
    </ligand>
</feature>
<evidence type="ECO:0000256" key="14">
    <source>
        <dbReference type="SAM" id="SignalP"/>
    </source>
</evidence>
<dbReference type="PRINTS" id="PR00422">
    <property type="entry name" value="TRANSFERRIN"/>
</dbReference>
<dbReference type="GO" id="GO:0005886">
    <property type="term" value="C:plasma membrane"/>
    <property type="evidence" value="ECO:0000318"/>
    <property type="project" value="GO_Central"/>
</dbReference>
<dbReference type="PROSITE" id="PS00205">
    <property type="entry name" value="TRANSFERRIN_LIKE_1"/>
    <property type="match status" value="1"/>
</dbReference>
<dbReference type="GO" id="GO:0005615">
    <property type="term" value="C:extracellular space"/>
    <property type="evidence" value="ECO:0000318"/>
    <property type="project" value="GO_Central"/>
</dbReference>
<feature type="disulfide bond" evidence="13">
    <location>
        <begin position="367"/>
        <end position="399"/>
    </location>
</feature>
<evidence type="ECO:0000256" key="8">
    <source>
        <dbReference type="ARBA" id="ARBA00023065"/>
    </source>
</evidence>
<proteinExistence type="inferred from homology"/>
<evidence type="ECO:0000256" key="2">
    <source>
        <dbReference type="ARBA" id="ARBA00022448"/>
    </source>
</evidence>
<feature type="signal peptide" evidence="14">
    <location>
        <begin position="1"/>
        <end position="19"/>
    </location>
</feature>
<feature type="binding site" evidence="12">
    <location>
        <position position="619"/>
    </location>
    <ligand>
        <name>Fe(3+)</name>
        <dbReference type="ChEBI" id="CHEBI:29034"/>
        <label>1</label>
    </ligand>
</feature>
<dbReference type="FunCoup" id="G1KJN3">
    <property type="interactions" value="159"/>
</dbReference>
<dbReference type="SMART" id="SM00094">
    <property type="entry name" value="TR_FER"/>
    <property type="match status" value="2"/>
</dbReference>
<feature type="binding site" evidence="12">
    <location>
        <position position="453"/>
    </location>
    <ligand>
        <name>Fe(3+)</name>
        <dbReference type="ChEBI" id="CHEBI:29034"/>
        <label>1</label>
    </ligand>
</feature>
<evidence type="ECO:0000256" key="11">
    <source>
        <dbReference type="PIRSR" id="PIRSR002549-2"/>
    </source>
</evidence>
<dbReference type="GO" id="GO:0055037">
    <property type="term" value="C:recycling endosome"/>
    <property type="evidence" value="ECO:0000318"/>
    <property type="project" value="GO_Central"/>
</dbReference>
<dbReference type="InParanoid" id="G1KJN3"/>
<feature type="binding site" evidence="11">
    <location>
        <position position="483"/>
    </location>
    <ligand>
        <name>hydrogencarbonate</name>
        <dbReference type="ChEBI" id="CHEBI:17544"/>
        <label>1</label>
    </ligand>
</feature>
<evidence type="ECO:0000259" key="15">
    <source>
        <dbReference type="PROSITE" id="PS51408"/>
    </source>
</evidence>
<dbReference type="Bgee" id="ENSACAG00000009938">
    <property type="expression patterns" value="Expressed in liver and 11 other cell types or tissues"/>
</dbReference>
<keyword evidence="9 13" id="KW-1015">Disulfide bond</keyword>
<dbReference type="GO" id="GO:0046872">
    <property type="term" value="F:metal ion binding"/>
    <property type="evidence" value="ECO:0007669"/>
    <property type="project" value="UniProtKB-KW"/>
</dbReference>
<dbReference type="GO" id="GO:0019731">
    <property type="term" value="P:antibacterial humoral response"/>
    <property type="evidence" value="ECO:0000318"/>
    <property type="project" value="GO_Central"/>
</dbReference>
<name>G1KJN3_ANOCA</name>
<sequence length="710" mass="76630">MKLALQATLSFGLLALCLATSPVRWCVTSDPEQAKCRRLHDCFSGQQSENLSQLSCVKRSDAHDCIKAIANNEADAITLDGGHVFDAGLAPYNLKPIVSEVYPTSGGETVTSYRAVAVVKKGMVESLADLRGKKSCHTGLGRSAGWNIPIGSMVAKQYIDWKGADTEPLEKAVARFFSASCVPGASEPSLCRLCAGVGSEKCSRNDPYSGYSGAMDCLKDGVGEVAFVKDATVLALSPEERSKYELLCDDGTKKPIEEYETCNLASVPAHAVVARSVDGRADEIWTLLSNAMEQYSKHKQDQCRLFGPAEGTLKDLLFKDSAVDLRRVPDLMDTHLFLGNQYYTSSQSLRMERVVPGPDTTNRIVWCTIGKAEKTKCDLWSTISNGAIECAVSDSTEACIIKILKGEADGISLDGGHIYTAGKCGLVPVLAEVYPPDNAPCAHPELDSTVKGYTAVAVAKASDPTVTWKTLKGKKSCHTGVGRTAGWNIPAGLISKENDQLCDFSKFFSEGCAPGSPIDSPLCKLCRGSGGSGSLPDKQKCKPNSNEIYYGYNGAFRCLIEVGDVAFVKHTTVADNTGDNKPAWASNSRPEDFVLLALNGDRCPVSDYQRCGLATVPTHGVVTRADKAEVVRRVLLAQQERYGNNGSENDVFHLFQSDTKDSLFKDGTLCLATPKEKTYEAYLGQQYLDSVDGVKQCAPSELLKVCQFHQ</sequence>
<feature type="disulfide bond" evidence="13">
    <location>
        <begin position="136"/>
        <end position="217"/>
    </location>
</feature>
<reference evidence="16 17" key="1">
    <citation type="submission" date="2009-12" db="EMBL/GenBank/DDBJ databases">
        <title>The Genome Sequence of Anolis carolinensis (Green Anole Lizard).</title>
        <authorList>
            <consortium name="The Genome Sequencing Platform"/>
            <person name="Di Palma F."/>
            <person name="Alfoldi J."/>
            <person name="Heiman D."/>
            <person name="Young S."/>
            <person name="Grabherr M."/>
            <person name="Johnson J."/>
            <person name="Lander E.S."/>
            <person name="Lindblad-Toh K."/>
        </authorList>
    </citation>
    <scope>NUCLEOTIDE SEQUENCE [LARGE SCALE GENOMIC DNA]</scope>
    <source>
        <strain evidence="16 17">JBL SC #1</strain>
    </source>
</reference>
<evidence type="ECO:0000256" key="1">
    <source>
        <dbReference type="ARBA" id="ARBA00004613"/>
    </source>
</evidence>
<feature type="binding site" evidence="12">
    <location>
        <position position="80"/>
    </location>
    <ligand>
        <name>Fe(3+)</name>
        <dbReference type="ChEBI" id="CHEBI:29034"/>
        <label>1</label>
    </ligand>
</feature>
<organism evidence="16 17">
    <name type="scientific">Anolis carolinensis</name>
    <name type="common">Green anole</name>
    <name type="synonym">American chameleon</name>
    <dbReference type="NCBI Taxonomy" id="28377"/>
    <lineage>
        <taxon>Eukaryota</taxon>
        <taxon>Metazoa</taxon>
        <taxon>Chordata</taxon>
        <taxon>Craniata</taxon>
        <taxon>Vertebrata</taxon>
        <taxon>Euteleostomi</taxon>
        <taxon>Lepidosauria</taxon>
        <taxon>Squamata</taxon>
        <taxon>Bifurcata</taxon>
        <taxon>Unidentata</taxon>
        <taxon>Episquamata</taxon>
        <taxon>Toxicofera</taxon>
        <taxon>Iguania</taxon>
        <taxon>Dactyloidae</taxon>
        <taxon>Anolis</taxon>
    </lineage>
</organism>
<feature type="binding site" evidence="11">
    <location>
        <position position="486"/>
    </location>
    <ligand>
        <name>hydrogencarbonate</name>
        <dbReference type="ChEBI" id="CHEBI:17544"/>
        <label>2</label>
    </ligand>
</feature>
<evidence type="ECO:0000256" key="5">
    <source>
        <dbReference type="ARBA" id="ARBA00022723"/>
    </source>
</evidence>
<dbReference type="SUPFAM" id="SSF53850">
    <property type="entry name" value="Periplasmic binding protein-like II"/>
    <property type="match status" value="2"/>
</dbReference>
<reference evidence="16" key="3">
    <citation type="submission" date="2025-09" db="UniProtKB">
        <authorList>
            <consortium name="Ensembl"/>
        </authorList>
    </citation>
    <scope>IDENTIFICATION</scope>
</reference>
<feature type="disulfide bond" evidence="13">
    <location>
        <begin position="424"/>
        <end position="706"/>
    </location>
</feature>
<feature type="binding site" evidence="12">
    <location>
        <position position="270"/>
    </location>
    <ligand>
        <name>Fe(3+)</name>
        <dbReference type="ChEBI" id="CHEBI:29034"/>
        <label>1</label>
    </ligand>
</feature>
<feature type="disulfide bond" evidence="13">
    <location>
        <begin position="512"/>
        <end position="526"/>
    </location>
</feature>
<evidence type="ECO:0000256" key="10">
    <source>
        <dbReference type="PIRNR" id="PIRNR002549"/>
    </source>
</evidence>
<dbReference type="PANTHER" id="PTHR11485:SF31">
    <property type="entry name" value="SEROTRANSFERRIN"/>
    <property type="match status" value="1"/>
</dbReference>
<feature type="binding site" evidence="11">
    <location>
        <position position="479"/>
    </location>
    <ligand>
        <name>hydrogencarbonate</name>
        <dbReference type="ChEBI" id="CHEBI:17544"/>
        <label>1</label>
    </ligand>
</feature>
<dbReference type="InterPro" id="IPR016357">
    <property type="entry name" value="Transferrin"/>
</dbReference>
<feature type="disulfide bond" evidence="13">
    <location>
        <begin position="191"/>
        <end position="202"/>
    </location>
</feature>
<dbReference type="MEROPS" id="S60.970"/>
<dbReference type="Proteomes" id="UP000001646">
    <property type="component" value="Chromosome 3"/>
</dbReference>
<dbReference type="Ensembl" id="ENSACAT00000010074.4">
    <property type="protein sequence ID" value="ENSACAP00000009871.3"/>
    <property type="gene ID" value="ENSACAG00000009938.4"/>
</dbReference>
<feature type="domain" description="Transferrin-like" evidence="15">
    <location>
        <begin position="364"/>
        <end position="696"/>
    </location>
</feature>
<keyword evidence="8 10" id="KW-0406">Ion transport</keyword>
<feature type="binding site" evidence="12">
    <location>
        <position position="552"/>
    </location>
    <ligand>
        <name>Fe(3+)</name>
        <dbReference type="ChEBI" id="CHEBI:29034"/>
        <label>2</label>
    </ligand>
</feature>
<gene>
    <name evidence="16" type="primary">LOC100554738</name>
</gene>
<dbReference type="GeneID" id="100554738"/>
<dbReference type="HOGENOM" id="CLU_011309_1_0_1"/>
<evidence type="ECO:0000256" key="6">
    <source>
        <dbReference type="ARBA" id="ARBA00022737"/>
    </source>
</evidence>
<dbReference type="GO" id="GO:0006826">
    <property type="term" value="P:iron ion transport"/>
    <property type="evidence" value="ECO:0000318"/>
    <property type="project" value="GO_Central"/>
</dbReference>
<feature type="disulfide bond" evidence="13">
    <location>
        <begin position="248"/>
        <end position="262"/>
    </location>
</feature>
<dbReference type="Gene3D" id="3.40.190.10">
    <property type="entry name" value="Periplasmic binding protein-like II"/>
    <property type="match status" value="4"/>
</dbReference>
<evidence type="ECO:0000256" key="13">
    <source>
        <dbReference type="PIRSR" id="PIRSR002549-4"/>
    </source>
</evidence>
<keyword evidence="14" id="KW-0732">Signal</keyword>
<evidence type="ECO:0000256" key="3">
    <source>
        <dbReference type="ARBA" id="ARBA00022496"/>
    </source>
</evidence>
<dbReference type="PROSITE" id="PS00207">
    <property type="entry name" value="TRANSFERRIN_LIKE_3"/>
    <property type="match status" value="1"/>
</dbReference>
<keyword evidence="6" id="KW-0677">Repeat</keyword>
<evidence type="ECO:0000313" key="17">
    <source>
        <dbReference type="Proteomes" id="UP000001646"/>
    </source>
</evidence>
<dbReference type="KEGG" id="acs:100554738"/>
<feature type="disulfide bond" evidence="13">
    <location>
        <begin position="523"/>
        <end position="541"/>
    </location>
</feature>
<keyword evidence="5 10" id="KW-0479">Metal-binding</keyword>
<feature type="binding site" evidence="11">
    <location>
        <position position="145"/>
    </location>
    <ligand>
        <name>hydrogencarbonate</name>
        <dbReference type="ChEBI" id="CHEBI:17544"/>
        <label>1</label>
    </ligand>
</feature>
<feature type="disulfide bond" evidence="13">
    <location>
        <begin position="502"/>
        <end position="697"/>
    </location>
</feature>
<feature type="binding site" evidence="11">
    <location>
        <position position="142"/>
    </location>
    <ligand>
        <name>hydrogencarbonate</name>
        <dbReference type="ChEBI" id="CHEBI:17544"/>
        <label>1</label>
    </ligand>
</feature>
<feature type="binding site" evidence="11">
    <location>
        <position position="138"/>
    </location>
    <ligand>
        <name>hydrogencarbonate</name>
        <dbReference type="ChEBI" id="CHEBI:17544"/>
        <label>1</label>
    </ligand>
</feature>
<protein>
    <recommendedName>
        <fullName evidence="15">Transferrin-like domain-containing protein</fullName>
    </recommendedName>
</protein>
<dbReference type="PIRSF" id="PIRSF002549">
    <property type="entry name" value="Transferrin"/>
    <property type="match status" value="1"/>
</dbReference>
<keyword evidence="2 10" id="KW-0813">Transport</keyword>
<dbReference type="AlphaFoldDB" id="G1KJN3"/>
<keyword evidence="3 10" id="KW-0410">Iron transport</keyword>
<dbReference type="OrthoDB" id="9981115at2759"/>
<feature type="binding site" evidence="12">
    <location>
        <position position="211"/>
    </location>
    <ligand>
        <name>Fe(3+)</name>
        <dbReference type="ChEBI" id="CHEBI:29034"/>
        <label>1</label>
    </ligand>
</feature>
<dbReference type="FunFam" id="3.40.190.10:FF:000095">
    <property type="entry name" value="Lactotransferrin"/>
    <property type="match status" value="2"/>
</dbReference>
<feature type="binding site" evidence="12">
    <location>
        <position position="414"/>
    </location>
    <ligand>
        <name>Fe(3+)</name>
        <dbReference type="ChEBI" id="CHEBI:29034"/>
        <label>2</label>
    </ligand>
</feature>
<dbReference type="GO" id="GO:0005769">
    <property type="term" value="C:early endosome"/>
    <property type="evidence" value="ECO:0000318"/>
    <property type="project" value="GO_Central"/>
</dbReference>
<feature type="chain" id="PRO_5003413679" description="Transferrin-like domain-containing protein" evidence="14">
    <location>
        <begin position="20"/>
        <end position="710"/>
    </location>
</feature>
<keyword evidence="4" id="KW-0964">Secreted</keyword>
<evidence type="ECO:0000256" key="4">
    <source>
        <dbReference type="ARBA" id="ARBA00022525"/>
    </source>
</evidence>
<feature type="disulfide bond" evidence="13">
    <location>
        <begin position="477"/>
        <end position="558"/>
    </location>
</feature>
<keyword evidence="17" id="KW-1185">Reference proteome</keyword>
<accession>G1KJN3</accession>
<feature type="disulfide bond" evidence="13">
    <location>
        <begin position="36"/>
        <end position="56"/>
    </location>
</feature>
<dbReference type="STRING" id="28377.ENSACAP00000009871"/>
<dbReference type="InterPro" id="IPR018195">
    <property type="entry name" value="Transferrin_Fe_BS"/>
</dbReference>
<dbReference type="GeneTree" id="ENSGT00940000156055"/>
<feature type="disulfide bond" evidence="13">
    <location>
        <begin position="181"/>
        <end position="194"/>
    </location>
</feature>
<keyword evidence="7 10" id="KW-0408">Iron</keyword>
<comment type="similarity">
    <text evidence="10">Belongs to the transferrin family.</text>
</comment>
<dbReference type="PROSITE" id="PS00206">
    <property type="entry name" value="TRANSFERRIN_LIKE_2"/>
    <property type="match status" value="1"/>
</dbReference>
<dbReference type="PROSITE" id="PS51408">
    <property type="entry name" value="TRANSFERRIN_LIKE_4"/>
    <property type="match status" value="2"/>
</dbReference>
<evidence type="ECO:0000256" key="12">
    <source>
        <dbReference type="PIRSR" id="PIRSR002549-3"/>
    </source>
</evidence>
<feature type="domain" description="Transferrin-like" evidence="15">
    <location>
        <begin position="23"/>
        <end position="351"/>
    </location>
</feature>
<evidence type="ECO:0000256" key="9">
    <source>
        <dbReference type="ARBA" id="ARBA00023157"/>
    </source>
</evidence>
<feature type="disulfide bond" evidence="13">
    <location>
        <begin position="26"/>
        <end position="65"/>
    </location>
</feature>
<dbReference type="eggNOG" id="ENOG502QSZB">
    <property type="taxonomic scope" value="Eukaryota"/>
</dbReference>
<feature type="binding site" evidence="11">
    <location>
        <position position="485"/>
    </location>
    <ligand>
        <name>hydrogencarbonate</name>
        <dbReference type="ChEBI" id="CHEBI:17544"/>
        <label>1</label>
    </ligand>
</feature>
<feature type="binding site" evidence="12">
    <location>
        <position position="113"/>
    </location>
    <ligand>
        <name>Fe(3+)</name>
        <dbReference type="ChEBI" id="CHEBI:29034"/>
        <label>1</label>
    </ligand>
</feature>
<evidence type="ECO:0000256" key="7">
    <source>
        <dbReference type="ARBA" id="ARBA00023004"/>
    </source>
</evidence>
<comment type="subcellular location">
    <subcellularLocation>
        <location evidence="1">Secreted</location>
    </subcellularLocation>
</comment>
<dbReference type="PANTHER" id="PTHR11485">
    <property type="entry name" value="TRANSFERRIN"/>
    <property type="match status" value="1"/>
</dbReference>
<dbReference type="Pfam" id="PF00405">
    <property type="entry name" value="Transferrin"/>
    <property type="match status" value="2"/>
</dbReference>
<reference evidence="16" key="2">
    <citation type="submission" date="2025-08" db="UniProtKB">
        <authorList>
            <consortium name="Ensembl"/>
        </authorList>
    </citation>
    <scope>IDENTIFICATION</scope>
</reference>